<dbReference type="Proteomes" id="UP000248039">
    <property type="component" value="Unassembled WGS sequence"/>
</dbReference>
<keyword evidence="2 5" id="KW-0812">Transmembrane</keyword>
<keyword evidence="8" id="KW-1185">Reference proteome</keyword>
<evidence type="ECO:0000259" key="6">
    <source>
        <dbReference type="Pfam" id="PF06305"/>
    </source>
</evidence>
<keyword evidence="1" id="KW-1003">Cell membrane</keyword>
<reference evidence="7 8" key="1">
    <citation type="submission" date="2018-03" db="EMBL/GenBank/DDBJ databases">
        <title>Bioinformatic expansion and discovery of thiopeptide antibiotics.</title>
        <authorList>
            <person name="Schwalen C.J."/>
            <person name="Hudson G.A."/>
            <person name="Mitchell D.A."/>
        </authorList>
    </citation>
    <scope>NUCLEOTIDE SEQUENCE [LARGE SCALE GENOMIC DNA]</scope>
    <source>
        <strain evidence="7 8">ATCC 21389</strain>
    </source>
</reference>
<protein>
    <submittedName>
        <fullName evidence="7">DUF1049 domain-containing protein</fullName>
    </submittedName>
</protein>
<feature type="transmembrane region" description="Helical" evidence="5">
    <location>
        <begin position="59"/>
        <end position="77"/>
    </location>
</feature>
<keyword evidence="4 5" id="KW-0472">Membrane</keyword>
<dbReference type="Pfam" id="PF06305">
    <property type="entry name" value="LapA_dom"/>
    <property type="match status" value="1"/>
</dbReference>
<feature type="transmembrane region" description="Helical" evidence="5">
    <location>
        <begin position="21"/>
        <end position="39"/>
    </location>
</feature>
<dbReference type="AlphaFoldDB" id="A0A2V4NEU7"/>
<dbReference type="InterPro" id="IPR010445">
    <property type="entry name" value="LapA_dom"/>
</dbReference>
<dbReference type="OrthoDB" id="3855005at2"/>
<organism evidence="7 8">
    <name type="scientific">Streptomyces tateyamensis</name>
    <dbReference type="NCBI Taxonomy" id="565073"/>
    <lineage>
        <taxon>Bacteria</taxon>
        <taxon>Bacillati</taxon>
        <taxon>Actinomycetota</taxon>
        <taxon>Actinomycetes</taxon>
        <taxon>Kitasatosporales</taxon>
        <taxon>Streptomycetaceae</taxon>
        <taxon>Streptomyces</taxon>
    </lineage>
</organism>
<comment type="caution">
    <text evidence="7">The sequence shown here is derived from an EMBL/GenBank/DDBJ whole genome shotgun (WGS) entry which is preliminary data.</text>
</comment>
<name>A0A2V4NEU7_9ACTN</name>
<evidence type="ECO:0000256" key="4">
    <source>
        <dbReference type="ARBA" id="ARBA00023136"/>
    </source>
</evidence>
<evidence type="ECO:0000256" key="1">
    <source>
        <dbReference type="ARBA" id="ARBA00022475"/>
    </source>
</evidence>
<evidence type="ECO:0000313" key="7">
    <source>
        <dbReference type="EMBL" id="PYC77715.1"/>
    </source>
</evidence>
<evidence type="ECO:0000313" key="8">
    <source>
        <dbReference type="Proteomes" id="UP000248039"/>
    </source>
</evidence>
<dbReference type="RefSeq" id="WP_110670907.1">
    <property type="nucleotide sequence ID" value="NZ_PYBW01000057.1"/>
</dbReference>
<evidence type="ECO:0000256" key="3">
    <source>
        <dbReference type="ARBA" id="ARBA00022989"/>
    </source>
</evidence>
<feature type="domain" description="Lipopolysaccharide assembly protein A" evidence="6">
    <location>
        <begin position="42"/>
        <end position="78"/>
    </location>
</feature>
<dbReference type="GO" id="GO:0005886">
    <property type="term" value="C:plasma membrane"/>
    <property type="evidence" value="ECO:0007669"/>
    <property type="project" value="InterPro"/>
</dbReference>
<proteinExistence type="predicted"/>
<dbReference type="EMBL" id="PYBW01000057">
    <property type="protein sequence ID" value="PYC77715.1"/>
    <property type="molecule type" value="Genomic_DNA"/>
</dbReference>
<evidence type="ECO:0000256" key="2">
    <source>
        <dbReference type="ARBA" id="ARBA00022692"/>
    </source>
</evidence>
<gene>
    <name evidence="7" type="ORF">C7C46_18150</name>
</gene>
<sequence>MADRTNAPNRPPTVTVRGKAVRVRTIGFVVLAGLAIWFIAANTASTEIHLWIPTVTLPLWLVLAVTLVVGAALGWYLSRRRLPRE</sequence>
<accession>A0A2V4NEU7</accession>
<evidence type="ECO:0000256" key="5">
    <source>
        <dbReference type="SAM" id="Phobius"/>
    </source>
</evidence>
<keyword evidence="3 5" id="KW-1133">Transmembrane helix</keyword>